<proteinExistence type="predicted"/>
<comment type="caution">
    <text evidence="2">The sequence shown here is derived from an EMBL/GenBank/DDBJ whole genome shotgun (WGS) entry which is preliminary data.</text>
</comment>
<evidence type="ECO:0000313" key="3">
    <source>
        <dbReference type="Proteomes" id="UP000013525"/>
    </source>
</evidence>
<dbReference type="EMBL" id="APMY01000036">
    <property type="protein sequence ID" value="EOM77530.1"/>
    <property type="molecule type" value="Genomic_DNA"/>
</dbReference>
<evidence type="ECO:0000259" key="1">
    <source>
        <dbReference type="Pfam" id="PF00326"/>
    </source>
</evidence>
<dbReference type="Pfam" id="PF00326">
    <property type="entry name" value="Peptidase_S9"/>
    <property type="match status" value="1"/>
</dbReference>
<organism evidence="2 3">
    <name type="scientific">Rhodococcus rhodnii LMG 5362</name>
    <dbReference type="NCBI Taxonomy" id="1273125"/>
    <lineage>
        <taxon>Bacteria</taxon>
        <taxon>Bacillati</taxon>
        <taxon>Actinomycetota</taxon>
        <taxon>Actinomycetes</taxon>
        <taxon>Mycobacteriales</taxon>
        <taxon>Nocardiaceae</taxon>
        <taxon>Rhodococcus</taxon>
    </lineage>
</organism>
<evidence type="ECO:0000313" key="2">
    <source>
        <dbReference type="EMBL" id="EOM77530.1"/>
    </source>
</evidence>
<dbReference type="Gene3D" id="3.40.50.1820">
    <property type="entry name" value="alpha/beta hydrolase"/>
    <property type="match status" value="1"/>
</dbReference>
<gene>
    <name evidence="2" type="ORF">Rrhod_1103</name>
</gene>
<reference evidence="2 3" key="1">
    <citation type="journal article" date="2013" name="Genome Announc.">
        <title>Draft Genome Sequence of Rhodococcus rhodnii Strain LMG5362, a Symbiont of Rhodnius prolixus (Hemiptera, Reduviidae, Triatominae), the Principle Vector of Trypanosoma cruzi.</title>
        <authorList>
            <person name="Pachebat J.A."/>
            <person name="van Keulen G."/>
            <person name="Whitten M.M."/>
            <person name="Girdwood S."/>
            <person name="Del Sol R."/>
            <person name="Dyson P.J."/>
            <person name="Facey P.D."/>
        </authorList>
    </citation>
    <scope>NUCLEOTIDE SEQUENCE [LARGE SCALE GENOMIC DNA]</scope>
    <source>
        <strain evidence="2 3">LMG 5362</strain>
    </source>
</reference>
<name>R7WQI1_9NOCA</name>
<dbReference type="InterPro" id="IPR029058">
    <property type="entry name" value="AB_hydrolase_fold"/>
</dbReference>
<sequence>MSLARSRAAGAPPFLVLDMADDSRIDAAQGPRFAEVLRRAGVDAQHVRIAGAGHGPASPTALRDLGTRFLSYVARVLEEDT</sequence>
<dbReference type="PATRIC" id="fig|1273125.3.peg.1063"/>
<dbReference type="Proteomes" id="UP000013525">
    <property type="component" value="Unassembled WGS sequence"/>
</dbReference>
<protein>
    <recommendedName>
        <fullName evidence="1">Peptidase S9 prolyl oligopeptidase catalytic domain-containing protein</fullName>
    </recommendedName>
</protein>
<dbReference type="GO" id="GO:0006508">
    <property type="term" value="P:proteolysis"/>
    <property type="evidence" value="ECO:0007669"/>
    <property type="project" value="InterPro"/>
</dbReference>
<feature type="domain" description="Peptidase S9 prolyl oligopeptidase catalytic" evidence="1">
    <location>
        <begin position="11"/>
        <end position="78"/>
    </location>
</feature>
<dbReference type="SUPFAM" id="SSF53474">
    <property type="entry name" value="alpha/beta-Hydrolases"/>
    <property type="match status" value="1"/>
</dbReference>
<dbReference type="GO" id="GO:0008236">
    <property type="term" value="F:serine-type peptidase activity"/>
    <property type="evidence" value="ECO:0007669"/>
    <property type="project" value="InterPro"/>
</dbReference>
<accession>R7WQI1</accession>
<dbReference type="AlphaFoldDB" id="R7WQI1"/>
<dbReference type="InterPro" id="IPR001375">
    <property type="entry name" value="Peptidase_S9_cat"/>
</dbReference>
<keyword evidence="3" id="KW-1185">Reference proteome</keyword>